<name>C3YEL4_BRAFL</name>
<dbReference type="InterPro" id="IPR020405">
    <property type="entry name" value="Atypical_DUSP_subfamA"/>
</dbReference>
<organism>
    <name type="scientific">Branchiostoma floridae</name>
    <name type="common">Florida lancelet</name>
    <name type="synonym">Amphioxus</name>
    <dbReference type="NCBI Taxonomy" id="7739"/>
    <lineage>
        <taxon>Eukaryota</taxon>
        <taxon>Metazoa</taxon>
        <taxon>Chordata</taxon>
        <taxon>Cephalochordata</taxon>
        <taxon>Leptocardii</taxon>
        <taxon>Amphioxiformes</taxon>
        <taxon>Branchiostomatidae</taxon>
        <taxon>Branchiostoma</taxon>
    </lineage>
</organism>
<dbReference type="InParanoid" id="C3YEL4"/>
<dbReference type="PANTHER" id="PTHR45682">
    <property type="entry name" value="AGAP008228-PA"/>
    <property type="match status" value="1"/>
</dbReference>
<sequence>MASFDRFSRYNYIGSAYGRLGGSTGALDRSYGTGPPGTTTSALKTIGLSPTKTSTKTVTFAPGTRGKDMSYTDRYSSSERFSSSSAPLTSYRSNVGNLLSSTSTYRDSYGYRSHDRDYDSSKYSSRIPSSNTTTNSSPMSSSYGRYSGEYSSSSTSATKSKSSSGGYCTADDLSECLRGGVGAYITHTSYNEVFPNIYIGDQVFAREKHRLKAFGITHVLNACHGPWCGTGADHYRDVGIHYKGIRAMDHENFNLMPYFQEAADYVHHALHGAKGKGGGDNVSMYQAYGIHFMGVTASDQESYDITPHFEESAKFISDGCGKAEGLGGGNYAASYKASGIEYLGIRASDCEAYDITTHFTKSDAEDEHGLKFEGITHVLNAAHWPLKYERVELLYKRLRVVYHGIPGRDNDQFDMSQYFDEAADFISQAKSAGRYTEKMSFPGIMTNMAMKVKTSSVY</sequence>
<dbReference type="PRINTS" id="PR01909">
    <property type="entry name" value="ADSPHPHTASEA"/>
</dbReference>
<accession>C3YEL4</accession>
<evidence type="ECO:0000313" key="2">
    <source>
        <dbReference type="EMBL" id="EEN61316.1"/>
    </source>
</evidence>
<feature type="region of interest" description="Disordered" evidence="1">
    <location>
        <begin position="54"/>
        <end position="88"/>
    </location>
</feature>
<dbReference type="SUPFAM" id="SSF52799">
    <property type="entry name" value="(Phosphotyrosine protein) phosphatases II"/>
    <property type="match status" value="1"/>
</dbReference>
<dbReference type="AlphaFoldDB" id="C3YEL4"/>
<gene>
    <name evidence="2" type="ORF">BRAFLDRAFT_89058</name>
</gene>
<feature type="region of interest" description="Disordered" evidence="1">
    <location>
        <begin position="110"/>
        <end position="145"/>
    </location>
</feature>
<evidence type="ECO:0000256" key="1">
    <source>
        <dbReference type="SAM" id="MobiDB-lite"/>
    </source>
</evidence>
<proteinExistence type="predicted"/>
<dbReference type="eggNOG" id="KOG1716">
    <property type="taxonomic scope" value="Eukaryota"/>
</dbReference>
<dbReference type="Gene3D" id="3.90.190.10">
    <property type="entry name" value="Protein tyrosine phosphatase superfamily"/>
    <property type="match status" value="2"/>
</dbReference>
<feature type="compositionally biased region" description="Low complexity" evidence="1">
    <location>
        <begin position="121"/>
        <end position="145"/>
    </location>
</feature>
<dbReference type="EMBL" id="GG666506">
    <property type="protein sequence ID" value="EEN61316.1"/>
    <property type="molecule type" value="Genomic_DNA"/>
</dbReference>
<dbReference type="PRINTS" id="PR01908">
    <property type="entry name" value="ADSPHPHTASE"/>
</dbReference>
<protein>
    <submittedName>
        <fullName evidence="2">Uncharacterized protein</fullName>
    </submittedName>
</protein>
<dbReference type="InterPro" id="IPR029021">
    <property type="entry name" value="Prot-tyrosine_phosphatase-like"/>
</dbReference>
<dbReference type="PANTHER" id="PTHR45682:SF19">
    <property type="entry name" value="DUAL SPECIFICITY PROTEIN PHOSPHATASE 3-LIKE ISOFORM X2"/>
    <property type="match status" value="1"/>
</dbReference>
<reference evidence="2" key="1">
    <citation type="journal article" date="2008" name="Nature">
        <title>The amphioxus genome and the evolution of the chordate karyotype.</title>
        <authorList>
            <consortium name="US DOE Joint Genome Institute (JGI-PGF)"/>
            <person name="Putnam N.H."/>
            <person name="Butts T."/>
            <person name="Ferrier D.E.K."/>
            <person name="Furlong R.F."/>
            <person name="Hellsten U."/>
            <person name="Kawashima T."/>
            <person name="Robinson-Rechavi M."/>
            <person name="Shoguchi E."/>
            <person name="Terry A."/>
            <person name="Yu J.-K."/>
            <person name="Benito-Gutierrez E.L."/>
            <person name="Dubchak I."/>
            <person name="Garcia-Fernandez J."/>
            <person name="Gibson-Brown J.J."/>
            <person name="Grigoriev I.V."/>
            <person name="Horton A.C."/>
            <person name="de Jong P.J."/>
            <person name="Jurka J."/>
            <person name="Kapitonov V.V."/>
            <person name="Kohara Y."/>
            <person name="Kuroki Y."/>
            <person name="Lindquist E."/>
            <person name="Lucas S."/>
            <person name="Osoegawa K."/>
            <person name="Pennacchio L.A."/>
            <person name="Salamov A.A."/>
            <person name="Satou Y."/>
            <person name="Sauka-Spengler T."/>
            <person name="Schmutz J."/>
            <person name="Shin-I T."/>
            <person name="Toyoda A."/>
            <person name="Bronner-Fraser M."/>
            <person name="Fujiyama A."/>
            <person name="Holland L.Z."/>
            <person name="Holland P.W.H."/>
            <person name="Satoh N."/>
            <person name="Rokhsar D.S."/>
        </authorList>
    </citation>
    <scope>NUCLEOTIDE SEQUENCE [LARGE SCALE GENOMIC DNA]</scope>
    <source>
        <strain evidence="2">S238N-H82</strain>
        <tissue evidence="2">Testes</tissue>
    </source>
</reference>
<dbReference type="GO" id="GO:0008138">
    <property type="term" value="F:protein tyrosine/serine/threonine phosphatase activity"/>
    <property type="evidence" value="ECO:0007669"/>
    <property type="project" value="InterPro"/>
</dbReference>